<evidence type="ECO:0000313" key="2">
    <source>
        <dbReference type="EMBL" id="KAK3309896.1"/>
    </source>
</evidence>
<dbReference type="Pfam" id="PF20684">
    <property type="entry name" value="Fung_rhodopsin"/>
    <property type="match status" value="1"/>
</dbReference>
<proteinExistence type="predicted"/>
<comment type="caution">
    <text evidence="2">The sequence shown here is derived from an EMBL/GenBank/DDBJ whole genome shotgun (WGS) entry which is preliminary data.</text>
</comment>
<organism evidence="2 3">
    <name type="scientific">Chaetomium strumarium</name>
    <dbReference type="NCBI Taxonomy" id="1170767"/>
    <lineage>
        <taxon>Eukaryota</taxon>
        <taxon>Fungi</taxon>
        <taxon>Dikarya</taxon>
        <taxon>Ascomycota</taxon>
        <taxon>Pezizomycotina</taxon>
        <taxon>Sordariomycetes</taxon>
        <taxon>Sordariomycetidae</taxon>
        <taxon>Sordariales</taxon>
        <taxon>Chaetomiaceae</taxon>
        <taxon>Chaetomium</taxon>
    </lineage>
</organism>
<feature type="domain" description="Rhodopsin" evidence="1">
    <location>
        <begin position="6"/>
        <end position="57"/>
    </location>
</feature>
<evidence type="ECO:0000259" key="1">
    <source>
        <dbReference type="Pfam" id="PF20684"/>
    </source>
</evidence>
<gene>
    <name evidence="2" type="ORF">B0T15DRAFT_516814</name>
</gene>
<dbReference type="EMBL" id="JAUDZG010000001">
    <property type="protein sequence ID" value="KAK3309896.1"/>
    <property type="molecule type" value="Genomic_DNA"/>
</dbReference>
<accession>A0AAJ0H144</accession>
<name>A0AAJ0H144_9PEZI</name>
<evidence type="ECO:0000313" key="3">
    <source>
        <dbReference type="Proteomes" id="UP001273166"/>
    </source>
</evidence>
<sequence>MSSLQTCAISVIRIQYFKLSADVAWDNAASSYWSIGRLCSGIACACLCLPTLRPLIAEIRFTLSHQSAAKRSLVPRDGGSPNSISHCDAVTNTLNKSFHWVEREVQSAAALLAMHSTRSSDHRKGSDCGARLMSWRGPECLPWRPTRAEP</sequence>
<reference evidence="2" key="1">
    <citation type="journal article" date="2023" name="Mol. Phylogenet. Evol.">
        <title>Genome-scale phylogeny and comparative genomics of the fungal order Sordariales.</title>
        <authorList>
            <person name="Hensen N."/>
            <person name="Bonometti L."/>
            <person name="Westerberg I."/>
            <person name="Brannstrom I.O."/>
            <person name="Guillou S."/>
            <person name="Cros-Aarteil S."/>
            <person name="Calhoun S."/>
            <person name="Haridas S."/>
            <person name="Kuo A."/>
            <person name="Mondo S."/>
            <person name="Pangilinan J."/>
            <person name="Riley R."/>
            <person name="LaButti K."/>
            <person name="Andreopoulos B."/>
            <person name="Lipzen A."/>
            <person name="Chen C."/>
            <person name="Yan M."/>
            <person name="Daum C."/>
            <person name="Ng V."/>
            <person name="Clum A."/>
            <person name="Steindorff A."/>
            <person name="Ohm R.A."/>
            <person name="Martin F."/>
            <person name="Silar P."/>
            <person name="Natvig D.O."/>
            <person name="Lalanne C."/>
            <person name="Gautier V."/>
            <person name="Ament-Velasquez S.L."/>
            <person name="Kruys A."/>
            <person name="Hutchinson M.I."/>
            <person name="Powell A.J."/>
            <person name="Barry K."/>
            <person name="Miller A.N."/>
            <person name="Grigoriev I.V."/>
            <person name="Debuchy R."/>
            <person name="Gladieux P."/>
            <person name="Hiltunen Thoren M."/>
            <person name="Johannesson H."/>
        </authorList>
    </citation>
    <scope>NUCLEOTIDE SEQUENCE</scope>
    <source>
        <strain evidence="2">CBS 333.67</strain>
    </source>
</reference>
<dbReference type="AlphaFoldDB" id="A0AAJ0H144"/>
<dbReference type="RefSeq" id="XP_062725676.1">
    <property type="nucleotide sequence ID" value="XM_062868280.1"/>
</dbReference>
<dbReference type="InterPro" id="IPR049326">
    <property type="entry name" value="Rhodopsin_dom_fungi"/>
</dbReference>
<protein>
    <recommendedName>
        <fullName evidence="1">Rhodopsin domain-containing protein</fullName>
    </recommendedName>
</protein>
<keyword evidence="3" id="KW-1185">Reference proteome</keyword>
<dbReference type="GeneID" id="87887109"/>
<dbReference type="Proteomes" id="UP001273166">
    <property type="component" value="Unassembled WGS sequence"/>
</dbReference>
<reference evidence="2" key="2">
    <citation type="submission" date="2023-06" db="EMBL/GenBank/DDBJ databases">
        <authorList>
            <consortium name="Lawrence Berkeley National Laboratory"/>
            <person name="Mondo S.J."/>
            <person name="Hensen N."/>
            <person name="Bonometti L."/>
            <person name="Westerberg I."/>
            <person name="Brannstrom I.O."/>
            <person name="Guillou S."/>
            <person name="Cros-Aarteil S."/>
            <person name="Calhoun S."/>
            <person name="Haridas S."/>
            <person name="Kuo A."/>
            <person name="Pangilinan J."/>
            <person name="Riley R."/>
            <person name="Labutti K."/>
            <person name="Andreopoulos B."/>
            <person name="Lipzen A."/>
            <person name="Chen C."/>
            <person name="Yanf M."/>
            <person name="Daum C."/>
            <person name="Ng V."/>
            <person name="Clum A."/>
            <person name="Steindorff A."/>
            <person name="Ohm R."/>
            <person name="Martin F."/>
            <person name="Silar P."/>
            <person name="Natvig D."/>
            <person name="Lalanne C."/>
            <person name="Gautier V."/>
            <person name="Ament-Velasquez S.L."/>
            <person name="Kruys A."/>
            <person name="Hutchinson M.I."/>
            <person name="Powell A.J."/>
            <person name="Barry K."/>
            <person name="Miller A.N."/>
            <person name="Grigoriev I.V."/>
            <person name="Debuchy R."/>
            <person name="Gladieux P."/>
            <person name="Thoren M.H."/>
            <person name="Johannesson H."/>
        </authorList>
    </citation>
    <scope>NUCLEOTIDE SEQUENCE</scope>
    <source>
        <strain evidence="2">CBS 333.67</strain>
    </source>
</reference>